<dbReference type="Pfam" id="PF01789">
    <property type="entry name" value="PsbP"/>
    <property type="match status" value="1"/>
</dbReference>
<dbReference type="SUPFAM" id="SSF55724">
    <property type="entry name" value="Mog1p/PsbP-like"/>
    <property type="match status" value="1"/>
</dbReference>
<dbReference type="Gene3D" id="3.40.1000.10">
    <property type="entry name" value="Mog1/PsbP, alpha/beta/alpha sandwich"/>
    <property type="match status" value="1"/>
</dbReference>
<dbReference type="EMBL" id="CP029186">
    <property type="protein sequence ID" value="AWH86128.1"/>
    <property type="molecule type" value="Genomic_DNA"/>
</dbReference>
<dbReference type="RefSeq" id="WP_108778836.1">
    <property type="nucleotide sequence ID" value="NZ_CP029186.1"/>
</dbReference>
<gene>
    <name evidence="2" type="ORF">HYN59_13860</name>
</gene>
<dbReference type="OrthoDB" id="1096682at2"/>
<reference evidence="2 3" key="1">
    <citation type="submission" date="2018-04" db="EMBL/GenBank/DDBJ databases">
        <title>Genome sequencing of Flavobacterium sp. HYN0059.</title>
        <authorList>
            <person name="Yi H."/>
            <person name="Baek C."/>
        </authorList>
    </citation>
    <scope>NUCLEOTIDE SEQUENCE [LARGE SCALE GENOMIC DNA]</scope>
    <source>
        <strain evidence="2 3">HYN0059</strain>
    </source>
</reference>
<dbReference type="KEGG" id="falb:HYN59_13860"/>
<evidence type="ECO:0000313" key="2">
    <source>
        <dbReference type="EMBL" id="AWH86128.1"/>
    </source>
</evidence>
<keyword evidence="3" id="KW-1185">Reference proteome</keyword>
<accession>A0A2S1R0D9</accession>
<dbReference type="GO" id="GO:0005509">
    <property type="term" value="F:calcium ion binding"/>
    <property type="evidence" value="ECO:0007669"/>
    <property type="project" value="InterPro"/>
</dbReference>
<proteinExistence type="predicted"/>
<dbReference type="InterPro" id="IPR016123">
    <property type="entry name" value="Mog1/PsbP_a/b/a-sand"/>
</dbReference>
<dbReference type="GO" id="GO:0009654">
    <property type="term" value="C:photosystem II oxygen evolving complex"/>
    <property type="evidence" value="ECO:0007669"/>
    <property type="project" value="InterPro"/>
</dbReference>
<dbReference type="AlphaFoldDB" id="A0A2S1R0D9"/>
<dbReference type="InterPro" id="IPR002683">
    <property type="entry name" value="PsbP_C"/>
</dbReference>
<dbReference type="GO" id="GO:0019898">
    <property type="term" value="C:extrinsic component of membrane"/>
    <property type="evidence" value="ECO:0007669"/>
    <property type="project" value="InterPro"/>
</dbReference>
<dbReference type="GO" id="GO:0015979">
    <property type="term" value="P:photosynthesis"/>
    <property type="evidence" value="ECO:0007669"/>
    <property type="project" value="InterPro"/>
</dbReference>
<feature type="domain" description="PsbP C-terminal" evidence="1">
    <location>
        <begin position="87"/>
        <end position="164"/>
    </location>
</feature>
<dbReference type="Proteomes" id="UP000244929">
    <property type="component" value="Chromosome"/>
</dbReference>
<evidence type="ECO:0000259" key="1">
    <source>
        <dbReference type="Pfam" id="PF01789"/>
    </source>
</evidence>
<protein>
    <recommendedName>
        <fullName evidence="1">PsbP C-terminal domain-containing protein</fullName>
    </recommendedName>
</protein>
<evidence type="ECO:0000313" key="3">
    <source>
        <dbReference type="Proteomes" id="UP000244929"/>
    </source>
</evidence>
<sequence>MNTKYLILFFLITVKGFSQTLDKNIIKSDYSINYSSNWKLDETGRNGSDFILISSTFTGKFRNNINLLIQNLKGTNLNLDTFTELSKNQINSKGKLITSRKKSANGKEFQELTFEVSIPDYNVKFLQYYFLKNEKAYILTFTALNSEFDNLLPEVIQIMDSFQI</sequence>
<organism evidence="2 3">
    <name type="scientific">Flavobacterium album</name>
    <dbReference type="NCBI Taxonomy" id="2175091"/>
    <lineage>
        <taxon>Bacteria</taxon>
        <taxon>Pseudomonadati</taxon>
        <taxon>Bacteroidota</taxon>
        <taxon>Flavobacteriia</taxon>
        <taxon>Flavobacteriales</taxon>
        <taxon>Flavobacteriaceae</taxon>
        <taxon>Flavobacterium</taxon>
    </lineage>
</organism>
<name>A0A2S1R0D9_9FLAO</name>